<comment type="caution">
    <text evidence="3">The sequence shown here is derived from an EMBL/GenBank/DDBJ whole genome shotgun (WGS) entry which is preliminary data.</text>
</comment>
<dbReference type="SUPFAM" id="SSF46938">
    <property type="entry name" value="CRAL/TRIO N-terminal domain"/>
    <property type="match status" value="1"/>
</dbReference>
<dbReference type="Gene3D" id="1.10.8.20">
    <property type="entry name" value="N-terminal domain of phosphatidylinositol transfer protein sec14p"/>
    <property type="match status" value="1"/>
</dbReference>
<gene>
    <name evidence="3" type="ORF">pipiens_008984</name>
</gene>
<dbReference type="Gene3D" id="1.20.5.1200">
    <property type="entry name" value="Alpha-tocopherol transfer"/>
    <property type="match status" value="1"/>
</dbReference>
<dbReference type="Proteomes" id="UP001562425">
    <property type="component" value="Unassembled WGS sequence"/>
</dbReference>
<dbReference type="PRINTS" id="PR00180">
    <property type="entry name" value="CRETINALDHBP"/>
</dbReference>
<proteinExistence type="predicted"/>
<dbReference type="Gene3D" id="3.40.525.10">
    <property type="entry name" value="CRAL-TRIO lipid binding domain"/>
    <property type="match status" value="2"/>
</dbReference>
<organism evidence="3 4">
    <name type="scientific">Culex pipiens pipiens</name>
    <name type="common">Northern house mosquito</name>
    <dbReference type="NCBI Taxonomy" id="38569"/>
    <lineage>
        <taxon>Eukaryota</taxon>
        <taxon>Metazoa</taxon>
        <taxon>Ecdysozoa</taxon>
        <taxon>Arthropoda</taxon>
        <taxon>Hexapoda</taxon>
        <taxon>Insecta</taxon>
        <taxon>Pterygota</taxon>
        <taxon>Neoptera</taxon>
        <taxon>Endopterygota</taxon>
        <taxon>Diptera</taxon>
        <taxon>Nematocera</taxon>
        <taxon>Culicoidea</taxon>
        <taxon>Culicidae</taxon>
        <taxon>Culicinae</taxon>
        <taxon>Culicini</taxon>
        <taxon>Culex</taxon>
        <taxon>Culex</taxon>
    </lineage>
</organism>
<dbReference type="InterPro" id="IPR036273">
    <property type="entry name" value="CRAL/TRIO_N_dom_sf"/>
</dbReference>
<dbReference type="SUPFAM" id="SSF52087">
    <property type="entry name" value="CRAL/TRIO domain"/>
    <property type="match status" value="2"/>
</dbReference>
<dbReference type="Pfam" id="PF00650">
    <property type="entry name" value="CRAL_TRIO"/>
    <property type="match status" value="2"/>
</dbReference>
<protein>
    <recommendedName>
        <fullName evidence="2">CRAL-TRIO domain-containing protein</fullName>
    </recommendedName>
</protein>
<feature type="domain" description="CRAL-TRIO" evidence="2">
    <location>
        <begin position="21"/>
        <end position="198"/>
    </location>
</feature>
<feature type="compositionally biased region" description="Basic and acidic residues" evidence="1">
    <location>
        <begin position="441"/>
        <end position="450"/>
    </location>
</feature>
<keyword evidence="4" id="KW-1185">Reference proteome</keyword>
<dbReference type="EMBL" id="JBEHCU010005903">
    <property type="protein sequence ID" value="KAL1398427.1"/>
    <property type="molecule type" value="Genomic_DNA"/>
</dbReference>
<evidence type="ECO:0000313" key="4">
    <source>
        <dbReference type="Proteomes" id="UP001562425"/>
    </source>
</evidence>
<dbReference type="AlphaFoldDB" id="A0ABD1DFG9"/>
<evidence type="ECO:0000313" key="3">
    <source>
        <dbReference type="EMBL" id="KAL1398427.1"/>
    </source>
</evidence>
<feature type="region of interest" description="Disordered" evidence="1">
    <location>
        <begin position="441"/>
        <end position="474"/>
    </location>
</feature>
<dbReference type="SMART" id="SM00516">
    <property type="entry name" value="SEC14"/>
    <property type="match status" value="1"/>
</dbReference>
<sequence>MDIYYSIRSVLPEVMDKRDPLDPFVRKVIQMGVTIPLPKTVNPDDPKIVLIRAGAFDGDFCDFPDILKVFTMIADLQLRDDDQMVICGQTAIIDLGNSSSGHFFNFNVSFLKKAAILNQQGSPLRQKEFHFINTPKGFDIVVSLFRSLMTEKNRGKTFNCPTAAMPNIRPLCPELAQKAKDELNEVPERLDEDLAALRAWLAKCPHLKIRSDDQHLVMFLRGAKHSLERAKEKIDLYYTLRTALPELMRNRNPFDPKMAALMRMGSAVPLPNTEGPASPRIVLIRPGLYDPAQYTIQDVFRYNSMMSDIMMMEDDQLGIAGQVGILDLANTTMAHFLQFSPTFVKKVTMLSQEGSPLRLKGFHYINTPSGFEMVYNLFKNFLNEKNRTRLHVHGSNMESLYEHIPKRLLPKEYGGEAGPIQDVVDTWVKKIEANADYFKQEEQYGTDEKRRPGRPKNAESLFGIQGSFRKLEVD</sequence>
<dbReference type="InterPro" id="IPR001251">
    <property type="entry name" value="CRAL-TRIO_dom"/>
</dbReference>
<evidence type="ECO:0000256" key="1">
    <source>
        <dbReference type="SAM" id="MobiDB-lite"/>
    </source>
</evidence>
<dbReference type="PROSITE" id="PS50191">
    <property type="entry name" value="CRAL_TRIO"/>
    <property type="match status" value="2"/>
</dbReference>
<accession>A0ABD1DFG9</accession>
<dbReference type="PANTHER" id="PTHR10174">
    <property type="entry name" value="ALPHA-TOCOPHEROL TRANSFER PROTEIN-RELATED"/>
    <property type="match status" value="1"/>
</dbReference>
<dbReference type="InterPro" id="IPR036865">
    <property type="entry name" value="CRAL-TRIO_dom_sf"/>
</dbReference>
<evidence type="ECO:0000259" key="2">
    <source>
        <dbReference type="PROSITE" id="PS50191"/>
    </source>
</evidence>
<dbReference type="CDD" id="cd00170">
    <property type="entry name" value="SEC14"/>
    <property type="match status" value="2"/>
</dbReference>
<reference evidence="3 4" key="1">
    <citation type="submission" date="2024-05" db="EMBL/GenBank/DDBJ databases">
        <title>Culex pipiens pipiens assembly and annotation.</title>
        <authorList>
            <person name="Alout H."/>
            <person name="Durand T."/>
        </authorList>
    </citation>
    <scope>NUCLEOTIDE SEQUENCE [LARGE SCALE GENOMIC DNA]</scope>
    <source>
        <strain evidence="3">HA-2024</strain>
        <tissue evidence="3">Whole body</tissue>
    </source>
</reference>
<name>A0ABD1DFG9_CULPP</name>
<feature type="domain" description="CRAL-TRIO" evidence="2">
    <location>
        <begin position="255"/>
        <end position="421"/>
    </location>
</feature>
<dbReference type="PANTHER" id="PTHR10174:SF216">
    <property type="entry name" value="CRAL-TRIO DOMAIN-CONTAINING PROTEIN-RELATED"/>
    <property type="match status" value="1"/>
</dbReference>